<protein>
    <submittedName>
        <fullName evidence="1">Transcriptional regulator</fullName>
    </submittedName>
</protein>
<dbReference type="Proteomes" id="UP000016721">
    <property type="component" value="Unassembled WGS sequence"/>
</dbReference>
<evidence type="ECO:0000313" key="2">
    <source>
        <dbReference type="Proteomes" id="UP000016721"/>
    </source>
</evidence>
<proteinExistence type="predicted"/>
<dbReference type="STRING" id="1294142.CINTURNW_1875"/>
<dbReference type="AlphaFoldDB" id="U2PV53"/>
<dbReference type="EMBL" id="APJA01000012">
    <property type="protein sequence ID" value="ERK30330.1"/>
    <property type="molecule type" value="Genomic_DNA"/>
</dbReference>
<dbReference type="PATRIC" id="fig|1294142.3.peg.1912"/>
<organism evidence="1 2">
    <name type="scientific">Clostridium intestinale URNW</name>
    <dbReference type="NCBI Taxonomy" id="1294142"/>
    <lineage>
        <taxon>Bacteria</taxon>
        <taxon>Bacillati</taxon>
        <taxon>Bacillota</taxon>
        <taxon>Clostridia</taxon>
        <taxon>Eubacteriales</taxon>
        <taxon>Clostridiaceae</taxon>
        <taxon>Clostridium</taxon>
    </lineage>
</organism>
<comment type="caution">
    <text evidence="1">The sequence shown here is derived from an EMBL/GenBank/DDBJ whole genome shotgun (WGS) entry which is preliminary data.</text>
</comment>
<sequence length="59" mass="6759">MLIDNTFIKPHDFNLKIKFESILQGLEFAFGYGNDIEIIEPTEAISIIKKKALEVADLY</sequence>
<gene>
    <name evidence="1" type="ORF">CINTURNW_1875</name>
</gene>
<name>U2PV53_9CLOT</name>
<dbReference type="HOGENOM" id="CLU_2952169_0_0_9"/>
<reference evidence="1 2" key="1">
    <citation type="journal article" date="2013" name="Genome Announc.">
        <title>Draft Genome Sequence of the Hydrogen- and Ethanol-Producing Bacterium Clostridium intestinale Strain URNW.</title>
        <authorList>
            <person name="Lal S."/>
            <person name="Ramachandran U."/>
            <person name="Zhang X."/>
            <person name="Sparling R."/>
            <person name="Levin D.B."/>
        </authorList>
    </citation>
    <scope>NUCLEOTIDE SEQUENCE [LARGE SCALE GENOMIC DNA]</scope>
    <source>
        <strain evidence="1 2">URNW</strain>
    </source>
</reference>
<evidence type="ECO:0000313" key="1">
    <source>
        <dbReference type="EMBL" id="ERK30330.1"/>
    </source>
</evidence>
<keyword evidence="2" id="KW-1185">Reference proteome</keyword>
<accession>U2PV53</accession>